<proteinExistence type="predicted"/>
<dbReference type="Pfam" id="PF01584">
    <property type="entry name" value="CheW"/>
    <property type="match status" value="1"/>
</dbReference>
<comment type="subcellular location">
    <subcellularLocation>
        <location evidence="1">Cytoplasm</location>
    </subcellularLocation>
</comment>
<name>A0A4Y9T489_9BURK</name>
<evidence type="ECO:0000256" key="3">
    <source>
        <dbReference type="ARBA" id="ARBA00022490"/>
    </source>
</evidence>
<dbReference type="Gene3D" id="2.30.30.40">
    <property type="entry name" value="SH3 Domains"/>
    <property type="match status" value="1"/>
</dbReference>
<evidence type="ECO:0000313" key="6">
    <source>
        <dbReference type="Proteomes" id="UP000297258"/>
    </source>
</evidence>
<dbReference type="PANTHER" id="PTHR22617:SF45">
    <property type="entry name" value="CHEMOTAXIS PROTEIN CHEW"/>
    <property type="match status" value="1"/>
</dbReference>
<dbReference type="AlphaFoldDB" id="A0A4Y9T489"/>
<keyword evidence="6" id="KW-1185">Reference proteome</keyword>
<dbReference type="InterPro" id="IPR002545">
    <property type="entry name" value="CheW-lke_dom"/>
</dbReference>
<dbReference type="GO" id="GO:0007165">
    <property type="term" value="P:signal transduction"/>
    <property type="evidence" value="ECO:0007669"/>
    <property type="project" value="InterPro"/>
</dbReference>
<dbReference type="RefSeq" id="WP_135188201.1">
    <property type="nucleotide sequence ID" value="NZ_SPUM01000018.1"/>
</dbReference>
<dbReference type="GO" id="GO:0006935">
    <property type="term" value="P:chemotaxis"/>
    <property type="evidence" value="ECO:0007669"/>
    <property type="project" value="InterPro"/>
</dbReference>
<dbReference type="Gene3D" id="2.40.50.180">
    <property type="entry name" value="CheA-289, Domain 4"/>
    <property type="match status" value="1"/>
</dbReference>
<dbReference type="PROSITE" id="PS50851">
    <property type="entry name" value="CHEW"/>
    <property type="match status" value="1"/>
</dbReference>
<dbReference type="InterPro" id="IPR036061">
    <property type="entry name" value="CheW-like_dom_sf"/>
</dbReference>
<gene>
    <name evidence="5" type="ORF">E4O92_02650</name>
</gene>
<evidence type="ECO:0000256" key="2">
    <source>
        <dbReference type="ARBA" id="ARBA00021483"/>
    </source>
</evidence>
<organism evidence="5 6">
    <name type="scientific">Massilia horti</name>
    <dbReference type="NCBI Taxonomy" id="2562153"/>
    <lineage>
        <taxon>Bacteria</taxon>
        <taxon>Pseudomonadati</taxon>
        <taxon>Pseudomonadota</taxon>
        <taxon>Betaproteobacteria</taxon>
        <taxon>Burkholderiales</taxon>
        <taxon>Oxalobacteraceae</taxon>
        <taxon>Telluria group</taxon>
        <taxon>Massilia</taxon>
    </lineage>
</organism>
<protein>
    <recommendedName>
        <fullName evidence="2">Chemotaxis protein CheW</fullName>
    </recommendedName>
</protein>
<dbReference type="SMART" id="SM00260">
    <property type="entry name" value="CheW"/>
    <property type="match status" value="1"/>
</dbReference>
<dbReference type="EMBL" id="SPUM01000018">
    <property type="protein sequence ID" value="TFW34999.1"/>
    <property type="molecule type" value="Genomic_DNA"/>
</dbReference>
<reference evidence="5 6" key="1">
    <citation type="submission" date="2019-03" db="EMBL/GenBank/DDBJ databases">
        <title>Draft genome of Massilia hortus sp. nov., a novel bacterial species of the Oxalobacteraceae family.</title>
        <authorList>
            <person name="Peta V."/>
            <person name="Raths R."/>
            <person name="Bucking H."/>
        </authorList>
    </citation>
    <scope>NUCLEOTIDE SEQUENCE [LARGE SCALE GENOMIC DNA]</scope>
    <source>
        <strain evidence="5 6">ONC3</strain>
    </source>
</reference>
<evidence type="ECO:0000313" key="5">
    <source>
        <dbReference type="EMBL" id="TFW34999.1"/>
    </source>
</evidence>
<evidence type="ECO:0000259" key="4">
    <source>
        <dbReference type="PROSITE" id="PS50851"/>
    </source>
</evidence>
<sequence>MTMPLHLLQEDCWSHIGVSGDRSCPELERHVHCRNCPTYVLAAERSLQRPVEPGYRAEWADRLRVSQETEEIRDASALVFRVGPEWLALPTPVVHSVAPLAPVHRIPHRTARALLGIVNIGGRLAPAVSLAELLGIDERQTPDIRGRHQFARLLVVEAHGQTFALPVAELHGVERYCFDALLSPAASVERREADYFRGVLPLPSMPAGLLDADRLAHHLTSLLR</sequence>
<dbReference type="InterPro" id="IPR039315">
    <property type="entry name" value="CheW"/>
</dbReference>
<dbReference type="PANTHER" id="PTHR22617">
    <property type="entry name" value="CHEMOTAXIS SENSOR HISTIDINE KINASE-RELATED"/>
    <property type="match status" value="1"/>
</dbReference>
<keyword evidence="3" id="KW-0963">Cytoplasm</keyword>
<dbReference type="Proteomes" id="UP000297258">
    <property type="component" value="Unassembled WGS sequence"/>
</dbReference>
<dbReference type="SUPFAM" id="SSF50341">
    <property type="entry name" value="CheW-like"/>
    <property type="match status" value="1"/>
</dbReference>
<feature type="domain" description="CheW-like" evidence="4">
    <location>
        <begin position="74"/>
        <end position="221"/>
    </location>
</feature>
<dbReference type="GO" id="GO:0005829">
    <property type="term" value="C:cytosol"/>
    <property type="evidence" value="ECO:0007669"/>
    <property type="project" value="TreeGrafter"/>
</dbReference>
<dbReference type="OrthoDB" id="21516at2"/>
<accession>A0A4Y9T489</accession>
<comment type="caution">
    <text evidence="5">The sequence shown here is derived from an EMBL/GenBank/DDBJ whole genome shotgun (WGS) entry which is preliminary data.</text>
</comment>
<evidence type="ECO:0000256" key="1">
    <source>
        <dbReference type="ARBA" id="ARBA00004496"/>
    </source>
</evidence>